<name>A0ABU8R6Y0_9PSED</name>
<proteinExistence type="predicted"/>
<protein>
    <submittedName>
        <fullName evidence="2">AAA family ATPase</fullName>
    </submittedName>
</protein>
<dbReference type="InterPro" id="IPR026866">
    <property type="entry name" value="CR006_AAA"/>
</dbReference>
<evidence type="ECO:0000313" key="3">
    <source>
        <dbReference type="Proteomes" id="UP001377692"/>
    </source>
</evidence>
<gene>
    <name evidence="2" type="ORF">V7V80_13145</name>
</gene>
<evidence type="ECO:0000313" key="2">
    <source>
        <dbReference type="EMBL" id="MEJ5905629.1"/>
    </source>
</evidence>
<feature type="domain" description="Protein CR006 P-loop" evidence="1">
    <location>
        <begin position="263"/>
        <end position="490"/>
    </location>
</feature>
<organism evidence="2 3">
    <name type="scientific">Pseudomonas kermanshahensis</name>
    <dbReference type="NCBI Taxonomy" id="2745482"/>
    <lineage>
        <taxon>Bacteria</taxon>
        <taxon>Pseudomonadati</taxon>
        <taxon>Pseudomonadota</taxon>
        <taxon>Gammaproteobacteria</taxon>
        <taxon>Pseudomonadales</taxon>
        <taxon>Pseudomonadaceae</taxon>
        <taxon>Pseudomonas</taxon>
    </lineage>
</organism>
<evidence type="ECO:0000259" key="1">
    <source>
        <dbReference type="Pfam" id="PF13166"/>
    </source>
</evidence>
<dbReference type="Pfam" id="PF13166">
    <property type="entry name" value="AAA_13"/>
    <property type="match status" value="1"/>
</dbReference>
<comment type="caution">
    <text evidence="2">The sequence shown here is derived from an EMBL/GenBank/DDBJ whole genome shotgun (WGS) entry which is preliminary data.</text>
</comment>
<dbReference type="EMBL" id="JBBHLD010000009">
    <property type="protein sequence ID" value="MEJ5905629.1"/>
    <property type="molecule type" value="Genomic_DNA"/>
</dbReference>
<sequence>MEVRIRNCNNIDEGVINIIPNKLNIKYAANGTGKSTVVRAIALSVRENLGGASSLNELTPFKCLNVQAGKPAVEGVEEVKNLRVFDESYINDFVFQPDELVKGSFDIFIRDKEYEAGMEEISVLTREVKGALVADPEILELISDLQELSSAFGKPVKNGFHASSNVAKAFKAGNKVASIPKGLEKYTPLIQHDQNYRWIKWQQDGKAFLDISTDCPYCTHSVKDTIETINLVSECYEPKSIESLSKTIAVFSRLDKYFSPAARQNIESFVKNIEGYTDAQAAYIREVWEQIGRLADRLVRAQNFGFSSFRNVERVIEELNNHKIDLELYVHLNSATTAEKIQVVNKGIDGLLERAGKLQGCVVKQKRLIEKLVKSNSSGINDFLRNAGYSYSVKLVEDGEIYRLKLMHNSVEGEVANVRSHLSYGERNAFSLVLFMYDCLKSEADLIVLDDPISSFDKNKKYAIVEALFRKEKNSFRDKTVLLLTHDFEPVVDMMLHHPDRFVRPAVFFLENQLGNLTEKAVERKDIQTFIEIAMVNAKKDCHEINRLVYLRRYYEVIANKQLSFDVLSSLFHKRQLPTKKGGDGEHVLLTDEELLEGTTHIQRFVDTFEYNRLVELVRNDARLKELYYASKNNYEKLHIYRMLFDDKSQGVESDVIRKFINEAFHIENNYIYQLSPSEYQLVPQYVIDECDLFVQGL</sequence>
<dbReference type="SUPFAM" id="SSF52540">
    <property type="entry name" value="P-loop containing nucleoside triphosphate hydrolases"/>
    <property type="match status" value="1"/>
</dbReference>
<dbReference type="RefSeq" id="WP_339549467.1">
    <property type="nucleotide sequence ID" value="NZ_JBBHLD010000009.1"/>
</dbReference>
<dbReference type="Proteomes" id="UP001377692">
    <property type="component" value="Unassembled WGS sequence"/>
</dbReference>
<keyword evidence="3" id="KW-1185">Reference proteome</keyword>
<accession>A0ABU8R6Y0</accession>
<reference evidence="2 3" key="1">
    <citation type="submission" date="2024-02" db="EMBL/GenBank/DDBJ databases">
        <title>Identification of pathogenicity and growth-promoting functions of Pseudomonas putida variants.</title>
        <authorList>
            <person name="Sun J."/>
        </authorList>
    </citation>
    <scope>NUCLEOTIDE SEQUENCE [LARGE SCALE GENOMIC DNA]</scope>
    <source>
        <strain evidence="2 3">A04</strain>
    </source>
</reference>
<dbReference type="InterPro" id="IPR027417">
    <property type="entry name" value="P-loop_NTPase"/>
</dbReference>
<dbReference type="Gene3D" id="3.40.50.300">
    <property type="entry name" value="P-loop containing nucleotide triphosphate hydrolases"/>
    <property type="match status" value="1"/>
</dbReference>